<dbReference type="InterPro" id="IPR011662">
    <property type="entry name" value="Secretin/TonB_short_N"/>
</dbReference>
<dbReference type="PROSITE" id="PS52016">
    <property type="entry name" value="TONB_DEPENDENT_REC_3"/>
    <property type="match status" value="1"/>
</dbReference>
<keyword evidence="6 7" id="KW-0998">Cell outer membrane</keyword>
<dbReference type="InterPro" id="IPR023996">
    <property type="entry name" value="TonB-dep_OMP_SusC/RagA"/>
</dbReference>
<dbReference type="RefSeq" id="WP_081146153.1">
    <property type="nucleotide sequence ID" value="NZ_LVYD01000024.1"/>
</dbReference>
<evidence type="ECO:0000256" key="3">
    <source>
        <dbReference type="ARBA" id="ARBA00022452"/>
    </source>
</evidence>
<dbReference type="Proteomes" id="UP000192796">
    <property type="component" value="Unassembled WGS sequence"/>
</dbReference>
<dbReference type="InterPro" id="IPR012910">
    <property type="entry name" value="Plug_dom"/>
</dbReference>
<evidence type="ECO:0000256" key="2">
    <source>
        <dbReference type="ARBA" id="ARBA00022448"/>
    </source>
</evidence>
<keyword evidence="10" id="KW-1185">Reference proteome</keyword>
<dbReference type="NCBIfam" id="TIGR04056">
    <property type="entry name" value="OMP_RagA_SusC"/>
    <property type="match status" value="1"/>
</dbReference>
<gene>
    <name evidence="9" type="ORF">A3860_17090</name>
</gene>
<feature type="domain" description="Secretin/TonB short N-terminal" evidence="8">
    <location>
        <begin position="88"/>
        <end position="139"/>
    </location>
</feature>
<dbReference type="Pfam" id="PF07715">
    <property type="entry name" value="Plug"/>
    <property type="match status" value="1"/>
</dbReference>
<dbReference type="InterPro" id="IPR008969">
    <property type="entry name" value="CarboxyPept-like_regulatory"/>
</dbReference>
<organism evidence="9 10">
    <name type="scientific">Niastella vici</name>
    <dbReference type="NCBI Taxonomy" id="1703345"/>
    <lineage>
        <taxon>Bacteria</taxon>
        <taxon>Pseudomonadati</taxon>
        <taxon>Bacteroidota</taxon>
        <taxon>Chitinophagia</taxon>
        <taxon>Chitinophagales</taxon>
        <taxon>Chitinophagaceae</taxon>
        <taxon>Niastella</taxon>
    </lineage>
</organism>
<evidence type="ECO:0000313" key="10">
    <source>
        <dbReference type="Proteomes" id="UP000192796"/>
    </source>
</evidence>
<evidence type="ECO:0000313" key="9">
    <source>
        <dbReference type="EMBL" id="OQP65381.1"/>
    </source>
</evidence>
<evidence type="ECO:0000256" key="7">
    <source>
        <dbReference type="PROSITE-ProRule" id="PRU01360"/>
    </source>
</evidence>
<dbReference type="AlphaFoldDB" id="A0A1V9G421"/>
<dbReference type="STRING" id="1703345.A3860_17090"/>
<evidence type="ECO:0000256" key="1">
    <source>
        <dbReference type="ARBA" id="ARBA00004571"/>
    </source>
</evidence>
<dbReference type="SMART" id="SM00965">
    <property type="entry name" value="STN"/>
    <property type="match status" value="1"/>
</dbReference>
<dbReference type="NCBIfam" id="TIGR04057">
    <property type="entry name" value="SusC_RagA_signa"/>
    <property type="match status" value="1"/>
</dbReference>
<evidence type="ECO:0000256" key="4">
    <source>
        <dbReference type="ARBA" id="ARBA00022692"/>
    </source>
</evidence>
<dbReference type="GO" id="GO:0009279">
    <property type="term" value="C:cell outer membrane"/>
    <property type="evidence" value="ECO:0007669"/>
    <property type="project" value="UniProtKB-SubCell"/>
</dbReference>
<dbReference type="Gene3D" id="3.55.50.30">
    <property type="match status" value="1"/>
</dbReference>
<accession>A0A1V9G421</accession>
<sequence length="1137" mass="125776">MQIIVCKLVHLLPGNGNKATKPKQCFNAKTGKTKMLQQAVRIMKLTAVIILAACLQVTAAGYGQKISLTEKDAPIDKVLKKIQQQTSYRFLYTSQLLEGTPRVSIAVKNASIEEVLDMCFKGQKLDYEINENTIIIRPRKELPATSPVKVEGPIDVRGVITDEHGAPAQGVNITVKGTNRGTTTNLRGEFVLNGIDENAVLLISSVGYDRQEISVKGKSLITMQLRVAVGNLDEMQVIAYGTTTKRFQTGNVTTIKGSDIEKQPVSNVLQAIAGRVPGLFITQVNGLSGGAVRVRIQGENSIGNGNEPFYVIDGVPYYSELTATGIDDILGGSGMNGRGSPLSYINPADVESIEVLKDADATAIYGARAANGAILITTKKGKVGGAKININYQYGAAKVMRTFDMMNTQQYLEMRHEAFKNDRLTPKSTDYDLTFWDTTRYTNWQKTLIGGTARYSDINVNVSGGTANVQYLIGGNYHRENTVFPGNFSDQKGASHFNLTVTSNNQKFRVVFSGNYMLDMNRLPQVNDLVQKAVLLEPDAPALYNDDGTLNWAQTPSGTSTFINPLAYIFTKYRNKTSNLVSNAILSYQVVPGLELKSSFGYTNIQTNDFNPTPYSAIRPEYRSSTQNSAGYGNRNQNSWIIEPQLSYKKVISKGKLDFLAGGTVQRNNTSGGYVVGFGYNSDEQLENIASASSYFMGSSYVTEYKYAALFGKLNYNWLDKYIVNLTGRHDGSSRFGSVNHYHNFWSVGAAWLFSQENWVRKLRFLSFGKLRASYGTTGSDQIGDYQYLSIYNNVDNDGTPYQNQVGLAPAGLPNPYLEWEETNKLQGGIELGFIKDRVLVSATYARNRSSNQLLSTMLPSFVGYSSITSNFPATVQNTSWELSLQSTNIKSKSFTWTTTVNVTIPRNKLLKFPNFSSSPYTGNLIIGKPINVVRKLHFLGVNSTTGKYQVAGADGKPTSSPQFPTDYTELISTFPKYYGGVGNSLSYKGVQLDFFFYFVKQLAPNSFTFYNGVRFPGVFFSGSSNQPTGVLDRWQTPGDVATVQLYSTKTDFSIFRVVNSDNFYKDASYIRLKNVSLSWQLPLKWQRMAHVDNARVYLQGQNLLTITSYKGLDPETQSLSTLPPLRIWTVGLQLGL</sequence>
<dbReference type="Gene3D" id="2.60.40.1120">
    <property type="entry name" value="Carboxypeptidase-like, regulatory domain"/>
    <property type="match status" value="1"/>
</dbReference>
<evidence type="ECO:0000259" key="8">
    <source>
        <dbReference type="SMART" id="SM00965"/>
    </source>
</evidence>
<dbReference type="Gene3D" id="2.40.170.20">
    <property type="entry name" value="TonB-dependent receptor, beta-barrel domain"/>
    <property type="match status" value="1"/>
</dbReference>
<dbReference type="InterPro" id="IPR023997">
    <property type="entry name" value="TonB-dep_OMP_SusC/RagA_CS"/>
</dbReference>
<dbReference type="OrthoDB" id="9768177at2"/>
<proteinExistence type="inferred from homology"/>
<dbReference type="InterPro" id="IPR036942">
    <property type="entry name" value="Beta-barrel_TonB_sf"/>
</dbReference>
<evidence type="ECO:0000256" key="6">
    <source>
        <dbReference type="ARBA" id="ARBA00023237"/>
    </source>
</evidence>
<reference evidence="9 10" key="1">
    <citation type="submission" date="2016-03" db="EMBL/GenBank/DDBJ databases">
        <title>Niastella vici sp. nov., isolated from farmland soil.</title>
        <authorList>
            <person name="Chen L."/>
            <person name="Wang D."/>
            <person name="Yang S."/>
            <person name="Wang G."/>
        </authorList>
    </citation>
    <scope>NUCLEOTIDE SEQUENCE [LARGE SCALE GENOMIC DNA]</scope>
    <source>
        <strain evidence="9 10">DJ57</strain>
    </source>
</reference>
<dbReference type="Pfam" id="PF07660">
    <property type="entry name" value="STN"/>
    <property type="match status" value="1"/>
</dbReference>
<keyword evidence="5 7" id="KW-0472">Membrane</keyword>
<dbReference type="Gene3D" id="2.170.130.10">
    <property type="entry name" value="TonB-dependent receptor, plug domain"/>
    <property type="match status" value="1"/>
</dbReference>
<protein>
    <recommendedName>
        <fullName evidence="8">Secretin/TonB short N-terminal domain-containing protein</fullName>
    </recommendedName>
</protein>
<dbReference type="Pfam" id="PF13715">
    <property type="entry name" value="CarbopepD_reg_2"/>
    <property type="match status" value="1"/>
</dbReference>
<keyword evidence="3 7" id="KW-1134">Transmembrane beta strand</keyword>
<keyword evidence="4 7" id="KW-0812">Transmembrane</keyword>
<evidence type="ECO:0000256" key="5">
    <source>
        <dbReference type="ARBA" id="ARBA00023136"/>
    </source>
</evidence>
<dbReference type="EMBL" id="LVYD01000024">
    <property type="protein sequence ID" value="OQP65381.1"/>
    <property type="molecule type" value="Genomic_DNA"/>
</dbReference>
<comment type="subcellular location">
    <subcellularLocation>
        <location evidence="1 7">Cell outer membrane</location>
        <topology evidence="1 7">Multi-pass membrane protein</topology>
    </subcellularLocation>
</comment>
<name>A0A1V9G421_9BACT</name>
<dbReference type="SUPFAM" id="SSF56935">
    <property type="entry name" value="Porins"/>
    <property type="match status" value="1"/>
</dbReference>
<dbReference type="InterPro" id="IPR039426">
    <property type="entry name" value="TonB-dep_rcpt-like"/>
</dbReference>
<keyword evidence="2 7" id="KW-0813">Transport</keyword>
<dbReference type="InterPro" id="IPR037066">
    <property type="entry name" value="Plug_dom_sf"/>
</dbReference>
<dbReference type="SUPFAM" id="SSF49464">
    <property type="entry name" value="Carboxypeptidase regulatory domain-like"/>
    <property type="match status" value="1"/>
</dbReference>
<comment type="caution">
    <text evidence="9">The sequence shown here is derived from an EMBL/GenBank/DDBJ whole genome shotgun (WGS) entry which is preliminary data.</text>
</comment>
<comment type="similarity">
    <text evidence="7">Belongs to the TonB-dependent receptor family.</text>
</comment>